<dbReference type="AlphaFoldDB" id="A0A9D5K937"/>
<reference evidence="2" key="1">
    <citation type="submission" date="2019-11" db="EMBL/GenBank/DDBJ databases">
        <title>Microbial mats filling the niche in hypersaline microbial mats.</title>
        <authorList>
            <person name="Wong H.L."/>
            <person name="Macleod F.I."/>
            <person name="White R.A. III"/>
            <person name="Burns B.P."/>
        </authorList>
    </citation>
    <scope>NUCLEOTIDE SEQUENCE</scope>
    <source>
        <strain evidence="2">Bin_327</strain>
    </source>
</reference>
<comment type="caution">
    <text evidence="2">The sequence shown here is derived from an EMBL/GenBank/DDBJ whole genome shotgun (WGS) entry which is preliminary data.</text>
</comment>
<dbReference type="Gene3D" id="3.40.50.10790">
    <property type="entry name" value="S-adenosyl-l-methionine hydroxide adenosyltransferase, N-terminal"/>
    <property type="match status" value="1"/>
</dbReference>
<proteinExistence type="predicted"/>
<dbReference type="PANTHER" id="PTHR35092">
    <property type="entry name" value="CHLORINASE MJ1651"/>
    <property type="match status" value="1"/>
</dbReference>
<name>A0A9D5K937_UNCW3</name>
<feature type="domain" description="S-adenosyl-l-methionine hydroxide adenosyltransferase N-terminal" evidence="1">
    <location>
        <begin position="6"/>
        <end position="103"/>
    </location>
</feature>
<dbReference type="SUPFAM" id="SSF102522">
    <property type="entry name" value="Bacterial fluorinating enzyme, N-terminal domain"/>
    <property type="match status" value="1"/>
</dbReference>
<gene>
    <name evidence="2" type="ORF">GF359_04145</name>
</gene>
<evidence type="ECO:0000259" key="1">
    <source>
        <dbReference type="Pfam" id="PF01887"/>
    </source>
</evidence>
<dbReference type="Proteomes" id="UP000630660">
    <property type="component" value="Unassembled WGS sequence"/>
</dbReference>
<organism evidence="2 3">
    <name type="scientific">candidate division WOR-3 bacterium</name>
    <dbReference type="NCBI Taxonomy" id="2052148"/>
    <lineage>
        <taxon>Bacteria</taxon>
        <taxon>Bacteria division WOR-3</taxon>
    </lineage>
</organism>
<dbReference type="EMBL" id="WJKJ01000134">
    <property type="protein sequence ID" value="MBD3364389.1"/>
    <property type="molecule type" value="Genomic_DNA"/>
</dbReference>
<dbReference type="InterPro" id="IPR023228">
    <property type="entry name" value="SAM_OH_AdoTrfase_N_sf"/>
</dbReference>
<evidence type="ECO:0000313" key="3">
    <source>
        <dbReference type="Proteomes" id="UP000630660"/>
    </source>
</evidence>
<sequence>MPGGIVTLLTDFGTEDGYVGAMKGVVLSYFPDASIVDISHCIPRFNLKAASVVLEAAFGYFPRDTVHVFVVDPGVGSTRRHLFVRAADHIFIGPDNGVLGRIAFLNKGVCY</sequence>
<dbReference type="InterPro" id="IPR002747">
    <property type="entry name" value="SAM_OH_AdoTrfase"/>
</dbReference>
<feature type="non-terminal residue" evidence="2">
    <location>
        <position position="111"/>
    </location>
</feature>
<evidence type="ECO:0000313" key="2">
    <source>
        <dbReference type="EMBL" id="MBD3364389.1"/>
    </source>
</evidence>
<accession>A0A9D5K937</accession>
<dbReference type="Pfam" id="PF01887">
    <property type="entry name" value="SAM_HAT_N"/>
    <property type="match status" value="1"/>
</dbReference>
<protein>
    <recommendedName>
        <fullName evidence="1">S-adenosyl-l-methionine hydroxide adenosyltransferase N-terminal domain-containing protein</fullName>
    </recommendedName>
</protein>
<dbReference type="PANTHER" id="PTHR35092:SF1">
    <property type="entry name" value="CHLORINASE MJ1651"/>
    <property type="match status" value="1"/>
</dbReference>
<dbReference type="InterPro" id="IPR046469">
    <property type="entry name" value="SAM_HAT_N"/>
</dbReference>